<comment type="caution">
    <text evidence="11">The sequence shown here is derived from an EMBL/GenBank/DDBJ whole genome shotgun (WGS) entry which is preliminary data.</text>
</comment>
<sequence>MSVDTNCSALYGDRNISASKKYIIQPNMHTLKHPAEPLMHGCTYGFNFYTEIIRKNTSYLISQQAIYEIPECVQEVCACGVRNAPFQYIETQLLFNNWYTIKFNKTNRYSSVSLETVFDKLWYSNLKSNKSVTIVPIEQIIFDNYTNALTLPFEDFQLGNSYNVYIDLLLDNCEYQFSFVITDIEKPSVFKFVIYTCLLLGLTIVCISILFKIKPQLWEQLRKHIGNLPRNQENSSNIKKEVINTQYTPLEFLEYKFDRFELPRNRIFLKNQIGGGAFGKVYKADILELGNRSRYVQAAVKMPLENAPSEEISDFLAEIETMKKIANCGGHSNVIRILSCVTIETPYIMVMELVPCGSLKSYLSQLRKKWEETQTKNIFKDDRHFFPDNMVVENYLPTLTVTPISEINNHLKYTDLAFSDYTGSVRSSETSSYITPDSPETPRVPNSKLMKHGITSKIFPGCLYASSPVTPNSTSSIGLPSITETLLTPLESASEASPSSLIIKNNEIFQPLLNSKELQSFALQIANGMAFLEGIGITHRDLAARNILIDENKTLKISDFGMARKGVYINTHHKRQPLRWMAPEAIENRRCDNKTDVWSFGVVLWEIGSLGAFPYKDLNNDQVFPFILQGKRLDRPETCTDQLYELMQQCWQTNPDDRLTFADIAKQFEENSGKIYVDFSKISEKYCFPPT</sequence>
<accession>A0ABD1EMS8</accession>
<dbReference type="AlphaFoldDB" id="A0ABD1EMS8"/>
<dbReference type="PROSITE" id="PS50011">
    <property type="entry name" value="PROTEIN_KINASE_DOM"/>
    <property type="match status" value="1"/>
</dbReference>
<dbReference type="PANTHER" id="PTHR24416">
    <property type="entry name" value="TYROSINE-PROTEIN KINASE RECEPTOR"/>
    <property type="match status" value="1"/>
</dbReference>
<dbReference type="InterPro" id="IPR020635">
    <property type="entry name" value="Tyr_kinase_cat_dom"/>
</dbReference>
<dbReference type="EMBL" id="JBDJPC010000006">
    <property type="protein sequence ID" value="KAL1497801.1"/>
    <property type="molecule type" value="Genomic_DNA"/>
</dbReference>
<dbReference type="PANTHER" id="PTHR24416:SF594">
    <property type="entry name" value="PROTEIN KINASE DOMAIN-CONTAINING PROTEIN"/>
    <property type="match status" value="1"/>
</dbReference>
<feature type="transmembrane region" description="Helical" evidence="9">
    <location>
        <begin position="192"/>
        <end position="213"/>
    </location>
</feature>
<dbReference type="GO" id="GO:0016020">
    <property type="term" value="C:membrane"/>
    <property type="evidence" value="ECO:0007669"/>
    <property type="project" value="UniProtKB-SubCell"/>
</dbReference>
<protein>
    <recommendedName>
        <fullName evidence="10">Protein kinase domain-containing protein</fullName>
    </recommendedName>
</protein>
<organism evidence="11 12">
    <name type="scientific">Hypothenemus hampei</name>
    <name type="common">Coffee berry borer</name>
    <dbReference type="NCBI Taxonomy" id="57062"/>
    <lineage>
        <taxon>Eukaryota</taxon>
        <taxon>Metazoa</taxon>
        <taxon>Ecdysozoa</taxon>
        <taxon>Arthropoda</taxon>
        <taxon>Hexapoda</taxon>
        <taxon>Insecta</taxon>
        <taxon>Pterygota</taxon>
        <taxon>Neoptera</taxon>
        <taxon>Endopterygota</taxon>
        <taxon>Coleoptera</taxon>
        <taxon>Polyphaga</taxon>
        <taxon>Cucujiformia</taxon>
        <taxon>Curculionidae</taxon>
        <taxon>Scolytinae</taxon>
        <taxon>Hypothenemus</taxon>
    </lineage>
</organism>
<keyword evidence="2" id="KW-0808">Transferase</keyword>
<keyword evidence="9" id="KW-0472">Membrane</keyword>
<keyword evidence="9" id="KW-0812">Transmembrane</keyword>
<dbReference type="InterPro" id="IPR050122">
    <property type="entry name" value="RTK"/>
</dbReference>
<dbReference type="InterPro" id="IPR001245">
    <property type="entry name" value="Ser-Thr/Tyr_kinase_cat_dom"/>
</dbReference>
<keyword evidence="12" id="KW-1185">Reference proteome</keyword>
<keyword evidence="5 8" id="KW-0067">ATP-binding</keyword>
<dbReference type="InterPro" id="IPR017441">
    <property type="entry name" value="Protein_kinase_ATP_BS"/>
</dbReference>
<dbReference type="InterPro" id="IPR008266">
    <property type="entry name" value="Tyr_kinase_AS"/>
</dbReference>
<evidence type="ECO:0000256" key="8">
    <source>
        <dbReference type="PROSITE-ProRule" id="PRU10141"/>
    </source>
</evidence>
<name>A0ABD1EMS8_HYPHA</name>
<evidence type="ECO:0000256" key="1">
    <source>
        <dbReference type="ARBA" id="ARBA00004167"/>
    </source>
</evidence>
<evidence type="ECO:0000256" key="6">
    <source>
        <dbReference type="ARBA" id="ARBA00023137"/>
    </source>
</evidence>
<evidence type="ECO:0000313" key="12">
    <source>
        <dbReference type="Proteomes" id="UP001566132"/>
    </source>
</evidence>
<dbReference type="GO" id="GO:0005524">
    <property type="term" value="F:ATP binding"/>
    <property type="evidence" value="ECO:0007669"/>
    <property type="project" value="UniProtKB-UniRule"/>
</dbReference>
<evidence type="ECO:0000256" key="4">
    <source>
        <dbReference type="ARBA" id="ARBA00022777"/>
    </source>
</evidence>
<reference evidence="11 12" key="1">
    <citation type="submission" date="2024-05" db="EMBL/GenBank/DDBJ databases">
        <title>Genetic variation in Jamaican populations of the coffee berry borer (Hypothenemus hampei).</title>
        <authorList>
            <person name="Errbii M."/>
            <person name="Myrie A."/>
        </authorList>
    </citation>
    <scope>NUCLEOTIDE SEQUENCE [LARGE SCALE GENOMIC DNA]</scope>
    <source>
        <strain evidence="11">JA-Hopewell-2020-01-JO</strain>
        <tissue evidence="11">Whole body</tissue>
    </source>
</reference>
<keyword evidence="3 8" id="KW-0547">Nucleotide-binding</keyword>
<comment type="subcellular location">
    <subcellularLocation>
        <location evidence="1">Membrane</location>
        <topology evidence="1">Single-pass membrane protein</topology>
    </subcellularLocation>
</comment>
<dbReference type="InterPro" id="IPR011009">
    <property type="entry name" value="Kinase-like_dom_sf"/>
</dbReference>
<evidence type="ECO:0000256" key="9">
    <source>
        <dbReference type="SAM" id="Phobius"/>
    </source>
</evidence>
<dbReference type="GO" id="GO:0004714">
    <property type="term" value="F:transmembrane receptor protein tyrosine kinase activity"/>
    <property type="evidence" value="ECO:0007669"/>
    <property type="project" value="UniProtKB-EC"/>
</dbReference>
<dbReference type="Proteomes" id="UP001566132">
    <property type="component" value="Unassembled WGS sequence"/>
</dbReference>
<dbReference type="PROSITE" id="PS00107">
    <property type="entry name" value="PROTEIN_KINASE_ATP"/>
    <property type="match status" value="1"/>
</dbReference>
<feature type="binding site" evidence="8">
    <location>
        <position position="301"/>
    </location>
    <ligand>
        <name>ATP</name>
        <dbReference type="ChEBI" id="CHEBI:30616"/>
    </ligand>
</feature>
<dbReference type="SMART" id="SM00219">
    <property type="entry name" value="TyrKc"/>
    <property type="match status" value="1"/>
</dbReference>
<comment type="catalytic activity">
    <reaction evidence="7">
        <text>L-tyrosyl-[protein] + ATP = O-phospho-L-tyrosyl-[protein] + ADP + H(+)</text>
        <dbReference type="Rhea" id="RHEA:10596"/>
        <dbReference type="Rhea" id="RHEA-COMP:10136"/>
        <dbReference type="Rhea" id="RHEA-COMP:20101"/>
        <dbReference type="ChEBI" id="CHEBI:15378"/>
        <dbReference type="ChEBI" id="CHEBI:30616"/>
        <dbReference type="ChEBI" id="CHEBI:46858"/>
        <dbReference type="ChEBI" id="CHEBI:61978"/>
        <dbReference type="ChEBI" id="CHEBI:456216"/>
        <dbReference type="EC" id="2.7.10.1"/>
    </reaction>
</comment>
<evidence type="ECO:0000256" key="7">
    <source>
        <dbReference type="ARBA" id="ARBA00051243"/>
    </source>
</evidence>
<evidence type="ECO:0000259" key="10">
    <source>
        <dbReference type="PROSITE" id="PS50011"/>
    </source>
</evidence>
<dbReference type="Gene3D" id="1.10.510.10">
    <property type="entry name" value="Transferase(Phosphotransferase) domain 1"/>
    <property type="match status" value="1"/>
</dbReference>
<dbReference type="Gene3D" id="3.30.200.20">
    <property type="entry name" value="Phosphorylase Kinase, domain 1"/>
    <property type="match status" value="1"/>
</dbReference>
<dbReference type="SUPFAM" id="SSF56112">
    <property type="entry name" value="Protein kinase-like (PK-like)"/>
    <property type="match status" value="1"/>
</dbReference>
<dbReference type="CDD" id="cd00192">
    <property type="entry name" value="PTKc"/>
    <property type="match status" value="1"/>
</dbReference>
<evidence type="ECO:0000256" key="3">
    <source>
        <dbReference type="ARBA" id="ARBA00022741"/>
    </source>
</evidence>
<dbReference type="PROSITE" id="PS00109">
    <property type="entry name" value="PROTEIN_KINASE_TYR"/>
    <property type="match status" value="1"/>
</dbReference>
<keyword evidence="9" id="KW-1133">Transmembrane helix</keyword>
<keyword evidence="6" id="KW-0829">Tyrosine-protein kinase</keyword>
<evidence type="ECO:0000256" key="5">
    <source>
        <dbReference type="ARBA" id="ARBA00022840"/>
    </source>
</evidence>
<gene>
    <name evidence="11" type="ORF">ABEB36_008699</name>
</gene>
<dbReference type="FunFam" id="1.10.510.10:FF:000554">
    <property type="entry name" value="Predicted protein"/>
    <property type="match status" value="1"/>
</dbReference>
<dbReference type="Pfam" id="PF07714">
    <property type="entry name" value="PK_Tyr_Ser-Thr"/>
    <property type="match status" value="1"/>
</dbReference>
<evidence type="ECO:0000256" key="2">
    <source>
        <dbReference type="ARBA" id="ARBA00022679"/>
    </source>
</evidence>
<keyword evidence="4" id="KW-0418">Kinase</keyword>
<evidence type="ECO:0000313" key="11">
    <source>
        <dbReference type="EMBL" id="KAL1497801.1"/>
    </source>
</evidence>
<feature type="domain" description="Protein kinase" evidence="10">
    <location>
        <begin position="267"/>
        <end position="677"/>
    </location>
</feature>
<dbReference type="InterPro" id="IPR000719">
    <property type="entry name" value="Prot_kinase_dom"/>
</dbReference>
<proteinExistence type="predicted"/>